<feature type="transmembrane region" description="Helical" evidence="1">
    <location>
        <begin position="76"/>
        <end position="94"/>
    </location>
</feature>
<keyword evidence="3" id="KW-1185">Reference proteome</keyword>
<keyword evidence="1" id="KW-1133">Transmembrane helix</keyword>
<dbReference type="RefSeq" id="WP_273631219.1">
    <property type="nucleotide sequence ID" value="NZ_CP117167.1"/>
</dbReference>
<dbReference type="Proteomes" id="UP001216139">
    <property type="component" value="Chromosome"/>
</dbReference>
<sequence length="123" mass="13724">MQKTGLIKYLFLTLSIFLLIVNPVLSVFSGNSRHLHVGNTGHQHHFAQANVHNNYWGLIANRQLISPPHIQKVGDMANLIFAAGFLFFLLSISSETVRVVAINRLSVSVHAPPLYLLTRTLLI</sequence>
<reference evidence="2 3" key="1">
    <citation type="submission" date="2023-02" db="EMBL/GenBank/DDBJ databases">
        <title>Genome sequence of Mucilaginibacter jinjuensis strain KACC 16571.</title>
        <authorList>
            <person name="Kim S."/>
            <person name="Heo J."/>
            <person name="Kwon S.-W."/>
        </authorList>
    </citation>
    <scope>NUCLEOTIDE SEQUENCE [LARGE SCALE GENOMIC DNA]</scope>
    <source>
        <strain evidence="2 3">KACC 16571</strain>
    </source>
</reference>
<proteinExistence type="predicted"/>
<keyword evidence="1" id="KW-0472">Membrane</keyword>
<name>A0ABY7T944_9SPHI</name>
<keyword evidence="1" id="KW-0812">Transmembrane</keyword>
<protein>
    <submittedName>
        <fullName evidence="2">Uncharacterized protein</fullName>
    </submittedName>
</protein>
<evidence type="ECO:0000313" key="3">
    <source>
        <dbReference type="Proteomes" id="UP001216139"/>
    </source>
</evidence>
<evidence type="ECO:0000313" key="2">
    <source>
        <dbReference type="EMBL" id="WCT12946.1"/>
    </source>
</evidence>
<dbReference type="EMBL" id="CP117167">
    <property type="protein sequence ID" value="WCT12946.1"/>
    <property type="molecule type" value="Genomic_DNA"/>
</dbReference>
<organism evidence="2 3">
    <name type="scientific">Mucilaginibacter jinjuensis</name>
    <dbReference type="NCBI Taxonomy" id="1176721"/>
    <lineage>
        <taxon>Bacteria</taxon>
        <taxon>Pseudomonadati</taxon>
        <taxon>Bacteroidota</taxon>
        <taxon>Sphingobacteriia</taxon>
        <taxon>Sphingobacteriales</taxon>
        <taxon>Sphingobacteriaceae</taxon>
        <taxon>Mucilaginibacter</taxon>
    </lineage>
</organism>
<evidence type="ECO:0000256" key="1">
    <source>
        <dbReference type="SAM" id="Phobius"/>
    </source>
</evidence>
<gene>
    <name evidence="2" type="ORF">PQO05_03235</name>
</gene>
<accession>A0ABY7T944</accession>